<evidence type="ECO:0000313" key="2">
    <source>
        <dbReference type="Proteomes" id="UP000824120"/>
    </source>
</evidence>
<gene>
    <name evidence="1" type="ORF">H5410_056421</name>
</gene>
<dbReference type="Proteomes" id="UP000824120">
    <property type="component" value="Chromosome 11"/>
</dbReference>
<dbReference type="AlphaFoldDB" id="A0A9J5WM40"/>
<organism evidence="1 2">
    <name type="scientific">Solanum commersonii</name>
    <name type="common">Commerson's wild potato</name>
    <name type="synonym">Commerson's nightshade</name>
    <dbReference type="NCBI Taxonomy" id="4109"/>
    <lineage>
        <taxon>Eukaryota</taxon>
        <taxon>Viridiplantae</taxon>
        <taxon>Streptophyta</taxon>
        <taxon>Embryophyta</taxon>
        <taxon>Tracheophyta</taxon>
        <taxon>Spermatophyta</taxon>
        <taxon>Magnoliopsida</taxon>
        <taxon>eudicotyledons</taxon>
        <taxon>Gunneridae</taxon>
        <taxon>Pentapetalae</taxon>
        <taxon>asterids</taxon>
        <taxon>lamiids</taxon>
        <taxon>Solanales</taxon>
        <taxon>Solanaceae</taxon>
        <taxon>Solanoideae</taxon>
        <taxon>Solaneae</taxon>
        <taxon>Solanum</taxon>
    </lineage>
</organism>
<sequence>MYKERMKLYHDIHIEKRTFSPNNLVLLFNYRLRLFFGKLRSKWSGLFKVTQVFQSSVIELIENNKGKRLKAHGQRVKAYLGVKEEVKKVEECILDEV</sequence>
<dbReference type="OrthoDB" id="1094981at2759"/>
<reference evidence="1 2" key="1">
    <citation type="submission" date="2020-09" db="EMBL/GenBank/DDBJ databases">
        <title>De no assembly of potato wild relative species, Solanum commersonii.</title>
        <authorList>
            <person name="Cho K."/>
        </authorList>
    </citation>
    <scope>NUCLEOTIDE SEQUENCE [LARGE SCALE GENOMIC DNA]</scope>
    <source>
        <strain evidence="1">LZ3.2</strain>
        <tissue evidence="1">Leaf</tissue>
    </source>
</reference>
<evidence type="ECO:0000313" key="1">
    <source>
        <dbReference type="EMBL" id="KAG5576287.1"/>
    </source>
</evidence>
<proteinExistence type="predicted"/>
<name>A0A9J5WM40_SOLCO</name>
<dbReference type="EMBL" id="JACXVP010000011">
    <property type="protein sequence ID" value="KAG5576287.1"/>
    <property type="molecule type" value="Genomic_DNA"/>
</dbReference>
<comment type="caution">
    <text evidence="1">The sequence shown here is derived from an EMBL/GenBank/DDBJ whole genome shotgun (WGS) entry which is preliminary data.</text>
</comment>
<keyword evidence="2" id="KW-1185">Reference proteome</keyword>
<accession>A0A9J5WM40</accession>
<protein>
    <submittedName>
        <fullName evidence="1">Uncharacterized protein</fullName>
    </submittedName>
</protein>